<dbReference type="Pfam" id="PF11160">
    <property type="entry name" value="Hva1_TUDOR"/>
    <property type="match status" value="1"/>
</dbReference>
<dbReference type="EMBL" id="CAFZ01000450">
    <property type="protein sequence ID" value="CCA75439.1"/>
    <property type="molecule type" value="Genomic_DNA"/>
</dbReference>
<feature type="region of interest" description="Disordered" evidence="1">
    <location>
        <begin position="1"/>
        <end position="23"/>
    </location>
</feature>
<gene>
    <name evidence="3" type="ORF">PIIN_09422</name>
</gene>
<keyword evidence="4" id="KW-1185">Reference proteome</keyword>
<sequence>MSSEFNTGDRSTGTSSSNCDGVLTRSSYAIGGRGGANENSSTTGEITDVLTETAPAGSTGNTVKASADDPRYVIKNDNTGKETAYKGDNIIGKAGDKA</sequence>
<reference evidence="3 4" key="1">
    <citation type="journal article" date="2011" name="PLoS Pathog.">
        <title>Endophytic Life Strategies Decoded by Genome and Transcriptome Analyses of the Mutualistic Root Symbiont Piriformospora indica.</title>
        <authorList>
            <person name="Zuccaro A."/>
            <person name="Lahrmann U."/>
            <person name="Guldener U."/>
            <person name="Langen G."/>
            <person name="Pfiffi S."/>
            <person name="Biedenkopf D."/>
            <person name="Wong P."/>
            <person name="Samans B."/>
            <person name="Grimm C."/>
            <person name="Basiewicz M."/>
            <person name="Murat C."/>
            <person name="Martin F."/>
            <person name="Kogel K.H."/>
        </authorList>
    </citation>
    <scope>NUCLEOTIDE SEQUENCE [LARGE SCALE GENOMIC DNA]</scope>
    <source>
        <strain evidence="3 4">DSM 11827</strain>
    </source>
</reference>
<feature type="region of interest" description="Disordered" evidence="1">
    <location>
        <begin position="72"/>
        <end position="98"/>
    </location>
</feature>
<comment type="caution">
    <text evidence="3">The sequence shown here is derived from an EMBL/GenBank/DDBJ whole genome shotgun (WGS) entry which is preliminary data.</text>
</comment>
<evidence type="ECO:0000256" key="1">
    <source>
        <dbReference type="SAM" id="MobiDB-lite"/>
    </source>
</evidence>
<name>G4TVU6_SERID</name>
<accession>G4TVU6</accession>
<dbReference type="InParanoid" id="G4TVU6"/>
<organism evidence="3 4">
    <name type="scientific">Serendipita indica (strain DSM 11827)</name>
    <name type="common">Root endophyte fungus</name>
    <name type="synonym">Piriformospora indica</name>
    <dbReference type="NCBI Taxonomy" id="1109443"/>
    <lineage>
        <taxon>Eukaryota</taxon>
        <taxon>Fungi</taxon>
        <taxon>Dikarya</taxon>
        <taxon>Basidiomycota</taxon>
        <taxon>Agaricomycotina</taxon>
        <taxon>Agaricomycetes</taxon>
        <taxon>Sebacinales</taxon>
        <taxon>Serendipitaceae</taxon>
        <taxon>Serendipita</taxon>
    </lineage>
</organism>
<dbReference type="eggNOG" id="ENOG502S74A">
    <property type="taxonomic scope" value="Eukaryota"/>
</dbReference>
<evidence type="ECO:0000313" key="4">
    <source>
        <dbReference type="Proteomes" id="UP000007148"/>
    </source>
</evidence>
<proteinExistence type="predicted"/>
<evidence type="ECO:0000313" key="3">
    <source>
        <dbReference type="EMBL" id="CCA75439.1"/>
    </source>
</evidence>
<dbReference type="InterPro" id="IPR021331">
    <property type="entry name" value="Hva1_TUDOR"/>
</dbReference>
<dbReference type="Proteomes" id="UP000007148">
    <property type="component" value="Unassembled WGS sequence"/>
</dbReference>
<feature type="compositionally biased region" description="Basic and acidic residues" evidence="1">
    <location>
        <begin position="72"/>
        <end position="85"/>
    </location>
</feature>
<dbReference type="AlphaFoldDB" id="G4TVU6"/>
<dbReference type="OrthoDB" id="10052172at2759"/>
<protein>
    <recommendedName>
        <fullName evidence="2">Hypervirulence associated protein TUDOR domain-containing protein</fullName>
    </recommendedName>
</protein>
<dbReference type="HOGENOM" id="CLU_172686_0_0_1"/>
<feature type="domain" description="Hypervirulence associated protein TUDOR" evidence="2">
    <location>
        <begin position="40"/>
        <end position="90"/>
    </location>
</feature>
<evidence type="ECO:0000259" key="2">
    <source>
        <dbReference type="Pfam" id="PF11160"/>
    </source>
</evidence>